<dbReference type="GO" id="GO:0005886">
    <property type="term" value="C:plasma membrane"/>
    <property type="evidence" value="ECO:0007669"/>
    <property type="project" value="TreeGrafter"/>
</dbReference>
<dbReference type="Gene3D" id="2.130.10.10">
    <property type="entry name" value="YVTN repeat-like/Quinoprotein amine dehydrogenase"/>
    <property type="match status" value="2"/>
</dbReference>
<dbReference type="Gene3D" id="1.20.5.110">
    <property type="match status" value="1"/>
</dbReference>
<dbReference type="SUPFAM" id="SSF50998">
    <property type="entry name" value="Quinoprotein alcohol dehydrogenase-like"/>
    <property type="match status" value="1"/>
</dbReference>
<comment type="subcellular location">
    <subcellularLocation>
        <location evidence="1">Cytoplasm</location>
    </subcellularLocation>
</comment>
<dbReference type="InterPro" id="IPR011047">
    <property type="entry name" value="Quinoprotein_ADH-like_sf"/>
</dbReference>
<name>A0A3R7KG09_9STRA</name>
<dbReference type="InterPro" id="IPR015943">
    <property type="entry name" value="WD40/YVTN_repeat-like_dom_sf"/>
</dbReference>
<feature type="region of interest" description="Disordered" evidence="4">
    <location>
        <begin position="858"/>
        <end position="877"/>
    </location>
</feature>
<organism evidence="6 7">
    <name type="scientific">Phytophthora kernoviae</name>
    <dbReference type="NCBI Taxonomy" id="325452"/>
    <lineage>
        <taxon>Eukaryota</taxon>
        <taxon>Sar</taxon>
        <taxon>Stramenopiles</taxon>
        <taxon>Oomycota</taxon>
        <taxon>Peronosporomycetes</taxon>
        <taxon>Peronosporales</taxon>
        <taxon>Peronosporaceae</taxon>
        <taxon>Phytophthora</taxon>
    </lineage>
</organism>
<reference evidence="6 7" key="1">
    <citation type="submission" date="2018-07" db="EMBL/GenBank/DDBJ databases">
        <title>Genome sequencing of oomycete isolates from Chile give support for New Zealand origin for Phytophthora kernoviae and make available the first Nothophytophthora sp. genome.</title>
        <authorList>
            <person name="Studholme D.J."/>
            <person name="Sanfuentes E."/>
            <person name="Panda P."/>
            <person name="Hill R."/>
            <person name="Sambles C."/>
            <person name="Grant M."/>
            <person name="Williams N.M."/>
            <person name="Mcdougal R.L."/>
        </authorList>
    </citation>
    <scope>NUCLEOTIDE SEQUENCE [LARGE SCALE GENOMIC DNA]</scope>
    <source>
        <strain evidence="6">Chile7</strain>
    </source>
</reference>
<proteinExistence type="predicted"/>
<dbReference type="Pfam" id="PF12894">
    <property type="entry name" value="ANAPC4_WD40"/>
    <property type="match status" value="1"/>
</dbReference>
<dbReference type="GO" id="GO:0019905">
    <property type="term" value="F:syntaxin binding"/>
    <property type="evidence" value="ECO:0007669"/>
    <property type="project" value="TreeGrafter"/>
</dbReference>
<dbReference type="Proteomes" id="UP000284657">
    <property type="component" value="Unassembled WGS sequence"/>
</dbReference>
<accession>A0A3R7KG09</accession>
<dbReference type="SUPFAM" id="SSF58038">
    <property type="entry name" value="SNARE fusion complex"/>
    <property type="match status" value="1"/>
</dbReference>
<dbReference type="GO" id="GO:0006893">
    <property type="term" value="P:Golgi to plasma membrane transport"/>
    <property type="evidence" value="ECO:0007669"/>
    <property type="project" value="TreeGrafter"/>
</dbReference>
<dbReference type="GO" id="GO:0005737">
    <property type="term" value="C:cytoplasm"/>
    <property type="evidence" value="ECO:0007669"/>
    <property type="project" value="UniProtKB-SubCell"/>
</dbReference>
<comment type="caution">
    <text evidence="6">The sequence shown here is derived from an EMBL/GenBank/DDBJ whole genome shotgun (WGS) entry which is preliminary data.</text>
</comment>
<evidence type="ECO:0000313" key="7">
    <source>
        <dbReference type="Proteomes" id="UP000284657"/>
    </source>
</evidence>
<keyword evidence="3" id="KW-0175">Coiled coil</keyword>
<feature type="region of interest" description="Disordered" evidence="4">
    <location>
        <begin position="233"/>
        <end position="252"/>
    </location>
</feature>
<dbReference type="InterPro" id="IPR001680">
    <property type="entry name" value="WD40_rpt"/>
</dbReference>
<dbReference type="PROSITE" id="PS50892">
    <property type="entry name" value="V_SNARE"/>
    <property type="match status" value="1"/>
</dbReference>
<evidence type="ECO:0000259" key="5">
    <source>
        <dbReference type="PROSITE" id="PS50892"/>
    </source>
</evidence>
<dbReference type="SMART" id="SM00320">
    <property type="entry name" value="WD40"/>
    <property type="match status" value="5"/>
</dbReference>
<dbReference type="InterPro" id="IPR042855">
    <property type="entry name" value="V_SNARE_CC"/>
</dbReference>
<evidence type="ECO:0000256" key="3">
    <source>
        <dbReference type="PROSITE-ProRule" id="PRU00290"/>
    </source>
</evidence>
<evidence type="ECO:0000256" key="2">
    <source>
        <dbReference type="ARBA" id="ARBA00022490"/>
    </source>
</evidence>
<dbReference type="GO" id="GO:0006887">
    <property type="term" value="P:exocytosis"/>
    <property type="evidence" value="ECO:0007669"/>
    <property type="project" value="TreeGrafter"/>
</dbReference>
<dbReference type="PANTHER" id="PTHR10241">
    <property type="entry name" value="LETHAL 2 GIANT LARVAE PROTEIN"/>
    <property type="match status" value="1"/>
</dbReference>
<feature type="region of interest" description="Disordered" evidence="4">
    <location>
        <begin position="1250"/>
        <end position="1273"/>
    </location>
</feature>
<feature type="compositionally biased region" description="Low complexity" evidence="4">
    <location>
        <begin position="721"/>
        <end position="742"/>
    </location>
</feature>
<feature type="region of interest" description="Disordered" evidence="4">
    <location>
        <begin position="719"/>
        <end position="754"/>
    </location>
</feature>
<keyword evidence="2" id="KW-0963">Cytoplasm</keyword>
<evidence type="ECO:0000256" key="4">
    <source>
        <dbReference type="SAM" id="MobiDB-lite"/>
    </source>
</evidence>
<dbReference type="PANTHER" id="PTHR10241:SF25">
    <property type="entry name" value="TOMOSYN, ISOFORM C"/>
    <property type="match status" value="1"/>
</dbReference>
<dbReference type="CDD" id="cd15873">
    <property type="entry name" value="R-SNARE_STXBP5_6"/>
    <property type="match status" value="1"/>
</dbReference>
<protein>
    <recommendedName>
        <fullName evidence="5">V-SNARE coiled-coil homology domain-containing protein</fullName>
    </recommendedName>
</protein>
<sequence length="1329" mass="143481">MGNKTSRTTSASQQAIDVLLSRPTALQPSMFSLHASAHHGVPSNSKALAYCSLQGLLAVGTAAGAVKLFGAEGLEVLLEAPETQSHLVLGVTHLQFTARQRLVVAYTDSSIRIFDLATASILAHVPDSWTTTVITTLETISYTNFPFFFVATDDGEIHVIQEETGRVSTYVIRPQDLTVPNAEGVTAMASHPRDSNLLLIAYDTCPAVLMWDFAKRKVVREFTLTGKLHKAASPQASLSPSESSSADGGETYSYDSPQSLSWHSSGKRFVAGFKQGGFAVFRVDKSHGLYRYAAASPNANDKITSVKQIKWVCAPPSSRLAHLPGAIMFAGGRPDASESNLLTLIHPPNDGRPSDDALVDLFKSEKLMWSIATIESANHAEITTFVAAQDQVDHCVKMAPLSVIVLSGNPLDGCLPTVSVQCLPCFVKLCDGDKEEWEWRPERLPEPVIIPPLLQASQFKTFALVSLSQSDSALQDDLISTWKQEKHDPMFRLLHNGDFEWPVNGGSVLEPMLKGFIASSGVLDNEGVISLNSTLLVTGHANGHVLFWETQSASDHSSKGGIKLLHVVDISLQMTPAPVNTGITCLTFCDDSRTLVVGFTSGEVAVLEFMKKLSDDDRINSDHLEEEKGTPSDSSDSNIQEVSGFRVLFSIHVHNKPISKFALSSSYGYVAVADGAGMVSLVHLKTQAFQVLVCEIAPVGDEPTSVDSLLMSELVQTTEIPGSGSSPTSLPGGNGSGNKSPPVTGPTITHAHGGNVDITSMVQHREVIPIIFVGRGSGKLEMYHVPSATKMGETLVDPQKAASLSSIIMIDGEGKRIKIPGRKWTADLGVHSAPTDNSITPDMVDPELPENAEIIKASGSDHLTADKTARQTSPPSADFEYTQQIVLESMGEQAKSATGEGVVVQTVDSFIEGGTSVWKNVIEVAVPSGSIGLHLFMEVQQHAMVKGFAEESSTGAVIKAKGVRAGHILTSVNGVELSSLNRDSVCNVLEKLRDREKLLVFAEGLEVPVPAHTETESNDSLIANTNIPTDIERPRFLVCTCGNAIHVLLATVPCAAEMAMGPKEIPAQPLASFELAGSVLVASVVRVPVSEGVENCLAVVDQSNRVYILSLLSLQLIWEADFNKFDFGLGRSGLVDGSLAKISYSGELWVANSFGEMERFALFAEPTTVENSMLERKCIKTRLHLAERMIIFDQATPPSSREGAKKRGIADAGKMFKKLVLSVTHEPTDLNKVFQFSSEEDERKRLMGDRAATAAKEGASSESDVAKIEHGTATTKDTLMQAQQRLAERGEKLSELGLKTEQMKKTSEDFYQTMKAFNEKNANKKWYEF</sequence>
<feature type="compositionally biased region" description="Low complexity" evidence="4">
    <location>
        <begin position="233"/>
        <end position="246"/>
    </location>
</feature>
<evidence type="ECO:0000313" key="6">
    <source>
        <dbReference type="EMBL" id="RLN51313.1"/>
    </source>
</evidence>
<dbReference type="GO" id="GO:0005096">
    <property type="term" value="F:GTPase activator activity"/>
    <property type="evidence" value="ECO:0007669"/>
    <property type="project" value="TreeGrafter"/>
</dbReference>
<feature type="domain" description="V-SNARE coiled-coil homology" evidence="5">
    <location>
        <begin position="1264"/>
        <end position="1328"/>
    </location>
</feature>
<gene>
    <name evidence="6" type="ORF">BBJ29_005111</name>
</gene>
<evidence type="ECO:0000256" key="1">
    <source>
        <dbReference type="ARBA" id="ARBA00004496"/>
    </source>
</evidence>
<dbReference type="InterPro" id="IPR024977">
    <property type="entry name" value="Apc4-like_WD40_dom"/>
</dbReference>
<dbReference type="EMBL" id="MBAD02001874">
    <property type="protein sequence ID" value="RLN51313.1"/>
    <property type="molecule type" value="Genomic_DNA"/>
</dbReference>
<dbReference type="GO" id="GO:0045159">
    <property type="term" value="F:myosin II binding"/>
    <property type="evidence" value="ECO:0007669"/>
    <property type="project" value="TreeGrafter"/>
</dbReference>